<proteinExistence type="predicted"/>
<evidence type="ECO:0000313" key="3">
    <source>
        <dbReference type="Proteomes" id="UP000408523"/>
    </source>
</evidence>
<comment type="caution">
    <text evidence="2">The sequence shown here is derived from an EMBL/GenBank/DDBJ whole genome shotgun (WGS) entry which is preliminary data.</text>
</comment>
<gene>
    <name evidence="2" type="ORF">EH214_00336</name>
</gene>
<protein>
    <submittedName>
        <fullName evidence="2">Uncharacterized protein</fullName>
    </submittedName>
</protein>
<accession>A0A663A4G8</accession>
<name>A0A663A4G8_PHOVU</name>
<keyword evidence="1" id="KW-1133">Transmembrane helix</keyword>
<reference evidence="2 3" key="1">
    <citation type="journal article" date="2019" name="Nat. Commun.">
        <title>Gram positive-like bacteriocins with broad spectrum anti-Bacteroidales activity encoded on mobile elements of the human gut microbiota.</title>
        <authorList>
            <person name="Bechon N."/>
            <person name="Coyne M.J.Jr."/>
            <person name="Laclare-Mceneany V."/>
            <person name="Chatzidaki-Livanis M."/>
            <person name="Ghigo J.-M."/>
            <person name="Comstock L.E."/>
        </authorList>
    </citation>
    <scope>NUCLEOTIDE SEQUENCE [LARGE SCALE GENOMIC DNA]</scope>
    <source>
        <strain evidence="2 3">CL01T12C17</strain>
    </source>
</reference>
<keyword evidence="1" id="KW-0812">Transmembrane</keyword>
<dbReference type="Proteomes" id="UP000408523">
    <property type="component" value="Unassembled WGS sequence"/>
</dbReference>
<dbReference type="EMBL" id="RWHZ01000002">
    <property type="protein sequence ID" value="TSE50364.1"/>
    <property type="molecule type" value="Genomic_DNA"/>
</dbReference>
<dbReference type="AlphaFoldDB" id="A0A663A4G8"/>
<evidence type="ECO:0000256" key="1">
    <source>
        <dbReference type="SAM" id="Phobius"/>
    </source>
</evidence>
<evidence type="ECO:0000313" key="2">
    <source>
        <dbReference type="EMBL" id="TSE50364.1"/>
    </source>
</evidence>
<keyword evidence="1" id="KW-0472">Membrane</keyword>
<organism evidence="2 3">
    <name type="scientific">Phocaeicola vulgatus</name>
    <name type="common">Bacteroides vulgatus</name>
    <dbReference type="NCBI Taxonomy" id="821"/>
    <lineage>
        <taxon>Bacteria</taxon>
        <taxon>Pseudomonadati</taxon>
        <taxon>Bacteroidota</taxon>
        <taxon>Bacteroidia</taxon>
        <taxon>Bacteroidales</taxon>
        <taxon>Bacteroidaceae</taxon>
        <taxon>Phocaeicola</taxon>
    </lineage>
</organism>
<sequence>MILFQPAQFLPVRTIRKHRLHVASHRFLYQPVGIIEDAVGAFEGGYFRSRVINKARLYLLDHRKTEGILLPFQHSTFHLNIPEAIVGETRMPSFHSLPFQSIFIIMLSAGLTLIASSLVRQGFGYKQGYFLPFLSTDGNFGEPGQVLSHIQHKGRRVHRPFG</sequence>
<feature type="transmembrane region" description="Helical" evidence="1">
    <location>
        <begin position="99"/>
        <end position="119"/>
    </location>
</feature>